<proteinExistence type="predicted"/>
<dbReference type="RefSeq" id="WP_166910113.1">
    <property type="nucleotide sequence ID" value="NZ_JAASRS010000001.1"/>
</dbReference>
<evidence type="ECO:0000313" key="2">
    <source>
        <dbReference type="Proteomes" id="UP000532769"/>
    </source>
</evidence>
<dbReference type="EMBL" id="JAASRS010000001">
    <property type="protein sequence ID" value="NIK15308.1"/>
    <property type="molecule type" value="Genomic_DNA"/>
</dbReference>
<name>A0A846MEL9_9BACL</name>
<gene>
    <name evidence="1" type="ORF">BDD39_001818</name>
</gene>
<keyword evidence="2" id="KW-1185">Reference proteome</keyword>
<comment type="caution">
    <text evidence="1">The sequence shown here is derived from an EMBL/GenBank/DDBJ whole genome shotgun (WGS) entry which is preliminary data.</text>
</comment>
<accession>A0A846MEL9</accession>
<reference evidence="1 2" key="1">
    <citation type="submission" date="2020-03" db="EMBL/GenBank/DDBJ databases">
        <title>Genomic Encyclopedia of Archaeal and Bacterial Type Strains, Phase II (KMG-II): from individual species to whole genera.</title>
        <authorList>
            <person name="Goeker M."/>
        </authorList>
    </citation>
    <scope>NUCLEOTIDE SEQUENCE [LARGE SCALE GENOMIC DNA]</scope>
    <source>
        <strain evidence="1 2">DSM 4749</strain>
    </source>
</reference>
<dbReference type="Proteomes" id="UP000532769">
    <property type="component" value="Unassembled WGS sequence"/>
</dbReference>
<dbReference type="AlphaFoldDB" id="A0A846MEL9"/>
<organism evidence="1 2">
    <name type="scientific">Saccharococcus thermophilus</name>
    <dbReference type="NCBI Taxonomy" id="29396"/>
    <lineage>
        <taxon>Bacteria</taxon>
        <taxon>Bacillati</taxon>
        <taxon>Bacillota</taxon>
        <taxon>Bacilli</taxon>
        <taxon>Bacillales</taxon>
        <taxon>Anoxybacillaceae</taxon>
        <taxon>Saccharococcus</taxon>
    </lineage>
</organism>
<evidence type="ECO:0000313" key="1">
    <source>
        <dbReference type="EMBL" id="NIK15308.1"/>
    </source>
</evidence>
<protein>
    <submittedName>
        <fullName evidence="1">Uncharacterized protein</fullName>
    </submittedName>
</protein>
<sequence>MKNFRIERIEFFSDEMKKEKGLDGDFGIVATFEQDGKKKYFAMQLGGENFEKSINELMEIARQECEWVSMNEIA</sequence>